<keyword evidence="4" id="KW-1185">Reference proteome</keyword>
<accession>A0A9P1BV62</accession>
<dbReference type="AlphaFoldDB" id="A0A9P1BV62"/>
<protein>
    <submittedName>
        <fullName evidence="2">Uncharacterized protein</fullName>
    </submittedName>
</protein>
<feature type="compositionally biased region" description="Basic and acidic residues" evidence="1">
    <location>
        <begin position="7"/>
        <end position="18"/>
    </location>
</feature>
<comment type="caution">
    <text evidence="2">The sequence shown here is derived from an EMBL/GenBank/DDBJ whole genome shotgun (WGS) entry which is preliminary data.</text>
</comment>
<evidence type="ECO:0000256" key="1">
    <source>
        <dbReference type="SAM" id="MobiDB-lite"/>
    </source>
</evidence>
<dbReference type="Proteomes" id="UP001152797">
    <property type="component" value="Unassembled WGS sequence"/>
</dbReference>
<evidence type="ECO:0000313" key="3">
    <source>
        <dbReference type="EMBL" id="CAL4767427.1"/>
    </source>
</evidence>
<evidence type="ECO:0000313" key="4">
    <source>
        <dbReference type="Proteomes" id="UP001152797"/>
    </source>
</evidence>
<dbReference type="EMBL" id="CAMXCT010000537">
    <property type="protein sequence ID" value="CAI3980115.1"/>
    <property type="molecule type" value="Genomic_DNA"/>
</dbReference>
<feature type="compositionally biased region" description="Low complexity" evidence="1">
    <location>
        <begin position="43"/>
        <end position="55"/>
    </location>
</feature>
<organism evidence="2">
    <name type="scientific">Cladocopium goreaui</name>
    <dbReference type="NCBI Taxonomy" id="2562237"/>
    <lineage>
        <taxon>Eukaryota</taxon>
        <taxon>Sar</taxon>
        <taxon>Alveolata</taxon>
        <taxon>Dinophyceae</taxon>
        <taxon>Suessiales</taxon>
        <taxon>Symbiodiniaceae</taxon>
        <taxon>Cladocopium</taxon>
    </lineage>
</organism>
<dbReference type="OrthoDB" id="483198at2759"/>
<dbReference type="EMBL" id="CAMXCT030000537">
    <property type="protein sequence ID" value="CAL4767427.1"/>
    <property type="molecule type" value="Genomic_DNA"/>
</dbReference>
<reference evidence="3 4" key="2">
    <citation type="submission" date="2024-05" db="EMBL/GenBank/DDBJ databases">
        <authorList>
            <person name="Chen Y."/>
            <person name="Shah S."/>
            <person name="Dougan E. K."/>
            <person name="Thang M."/>
            <person name="Chan C."/>
        </authorList>
    </citation>
    <scope>NUCLEOTIDE SEQUENCE [LARGE SCALE GENOMIC DNA]</scope>
</reference>
<gene>
    <name evidence="2" type="ORF">C1SCF055_LOCUS8020</name>
</gene>
<evidence type="ECO:0000313" key="2">
    <source>
        <dbReference type="EMBL" id="CAI3980115.1"/>
    </source>
</evidence>
<proteinExistence type="predicted"/>
<dbReference type="EMBL" id="CAMXCT020000537">
    <property type="protein sequence ID" value="CAL1133490.1"/>
    <property type="molecule type" value="Genomic_DNA"/>
</dbReference>
<name>A0A9P1BV62_9DINO</name>
<sequence length="435" mass="48524">MAKKRPAAREEANTKEEQETTESLNTTEEATGNLNTEAADNSTTAETQPTEAAPKLKPKQKAKAKAKSLLKSKAKPKAKPKAKALAVKKKAEDDQKEGEGEEEEEKENDEEVEDPNDKRDYAKASKFGRLLKNGQVPDDILKMYNDDAMYRTALINKLFRKDSKGEYIMCHKDPEFLSWKKNMDTSFATEKTLGVPYSIMLWQVFQGNELAMQTAHSRGDIYEAKGFWHHAKVSAGRNKQTTDEMQLKSGPAQLSVDEYAGISNFMSSRLWAKFGQSCGDEHEPSPALKRGKSTLALESATFQGSSSTGMHSKQLALPAPAPEPKVVKLAWKVLQSPIGDAKDANERLQRNFNRLVVKVRGAQDEKLTEKMKTMVALLAENPSLLNQCLMWEQVPNSDGNEKIKVEKFLKELASKTEEVHEGMEEVKADCKARGL</sequence>
<feature type="compositionally biased region" description="Acidic residues" evidence="1">
    <location>
        <begin position="94"/>
        <end position="114"/>
    </location>
</feature>
<feature type="compositionally biased region" description="Basic residues" evidence="1">
    <location>
        <begin position="56"/>
        <end position="88"/>
    </location>
</feature>
<feature type="compositionally biased region" description="Polar residues" evidence="1">
    <location>
        <begin position="21"/>
        <end position="42"/>
    </location>
</feature>
<feature type="region of interest" description="Disordered" evidence="1">
    <location>
        <begin position="1"/>
        <end position="121"/>
    </location>
</feature>
<reference evidence="2" key="1">
    <citation type="submission" date="2022-10" db="EMBL/GenBank/DDBJ databases">
        <authorList>
            <person name="Chen Y."/>
            <person name="Dougan E. K."/>
            <person name="Chan C."/>
            <person name="Rhodes N."/>
            <person name="Thang M."/>
        </authorList>
    </citation>
    <scope>NUCLEOTIDE SEQUENCE</scope>
</reference>